<dbReference type="InterPro" id="IPR018077">
    <property type="entry name" value="Glyco_hydro_fam25_subgr"/>
</dbReference>
<dbReference type="InterPro" id="IPR002053">
    <property type="entry name" value="Glyco_hydro_25"/>
</dbReference>
<organism evidence="4 5">
    <name type="scientific">Streptacidiphilus cavernicola</name>
    <dbReference type="NCBI Taxonomy" id="3342716"/>
    <lineage>
        <taxon>Bacteria</taxon>
        <taxon>Bacillati</taxon>
        <taxon>Actinomycetota</taxon>
        <taxon>Actinomycetes</taxon>
        <taxon>Kitasatosporales</taxon>
        <taxon>Streptomycetaceae</taxon>
        <taxon>Streptacidiphilus</taxon>
    </lineage>
</organism>
<dbReference type="EMBL" id="JBHFAB010000001">
    <property type="protein sequence ID" value="MFC1415420.1"/>
    <property type="molecule type" value="Genomic_DNA"/>
</dbReference>
<dbReference type="SUPFAM" id="SSF51445">
    <property type="entry name" value="(Trans)glycosidases"/>
    <property type="match status" value="1"/>
</dbReference>
<sequence length="297" mass="32082">MGIYGQDWASYQSATPETTGLAFAIVKVTEGPDYTNPRFAQQRAHAHAAGLVVGLYHYPHMADSPAAEADRFLKIAQPKAGEFVVLDWEGYDKSNSGVPKATQIAYRDAWLKHVKEKLPHAPVGLYANVDYWTNVDRTSNCGDFLWIATAGRAAGAPGIEHEWMFHQYSASDVDHDYCRLADADALRSWVASFAPKPAPAPAKPAVSLANVIAAARHDPKAAQGAALHRADVQVVEKALVAEGLLRSEWSDGSFGTKTVGAYGAWQRRCGYQGTDADGIPGRDSLGKLAAKHGFLVH</sequence>
<protein>
    <submittedName>
        <fullName evidence="4">GH25 family lysozyme</fullName>
    </submittedName>
</protein>
<keyword evidence="5" id="KW-1185">Reference proteome</keyword>
<dbReference type="Gene3D" id="3.20.20.80">
    <property type="entry name" value="Glycosidases"/>
    <property type="match status" value="1"/>
</dbReference>
<accession>A0ABV6VNW5</accession>
<dbReference type="InterPro" id="IPR017853">
    <property type="entry name" value="GH"/>
</dbReference>
<dbReference type="PANTHER" id="PTHR34135:SF2">
    <property type="entry name" value="LYSOZYME"/>
    <property type="match status" value="1"/>
</dbReference>
<comment type="caution">
    <text evidence="4">The sequence shown here is derived from an EMBL/GenBank/DDBJ whole genome shotgun (WGS) entry which is preliminary data.</text>
</comment>
<dbReference type="InterPro" id="IPR036365">
    <property type="entry name" value="PGBD-like_sf"/>
</dbReference>
<keyword evidence="2" id="KW-0378">Hydrolase</keyword>
<dbReference type="PANTHER" id="PTHR34135">
    <property type="entry name" value="LYSOZYME"/>
    <property type="match status" value="1"/>
</dbReference>
<proteinExistence type="inferred from homology"/>
<reference evidence="4 5" key="1">
    <citation type="submission" date="2024-09" db="EMBL/GenBank/DDBJ databases">
        <authorList>
            <person name="Lee S.D."/>
        </authorList>
    </citation>
    <scope>NUCLEOTIDE SEQUENCE [LARGE SCALE GENOMIC DNA]</scope>
    <source>
        <strain evidence="4 5">N8-3</strain>
    </source>
</reference>
<dbReference type="RefSeq" id="WP_380531065.1">
    <property type="nucleotide sequence ID" value="NZ_JBHFAB010000001.1"/>
</dbReference>
<dbReference type="Pfam" id="PF01183">
    <property type="entry name" value="Glyco_hydro_25"/>
    <property type="match status" value="1"/>
</dbReference>
<evidence type="ECO:0000313" key="5">
    <source>
        <dbReference type="Proteomes" id="UP001592531"/>
    </source>
</evidence>
<name>A0ABV6VNW5_9ACTN</name>
<dbReference type="PROSITE" id="PS51904">
    <property type="entry name" value="GLYCOSYL_HYDROL_F25_2"/>
    <property type="match status" value="1"/>
</dbReference>
<evidence type="ECO:0000256" key="3">
    <source>
        <dbReference type="ARBA" id="ARBA00023295"/>
    </source>
</evidence>
<dbReference type="CDD" id="cd00599">
    <property type="entry name" value="GH25_muramidase"/>
    <property type="match status" value="1"/>
</dbReference>
<evidence type="ECO:0000256" key="2">
    <source>
        <dbReference type="ARBA" id="ARBA00022801"/>
    </source>
</evidence>
<dbReference type="SMART" id="SM00641">
    <property type="entry name" value="Glyco_25"/>
    <property type="match status" value="1"/>
</dbReference>
<keyword evidence="3" id="KW-0326">Glycosidase</keyword>
<dbReference type="Gene3D" id="1.10.101.10">
    <property type="entry name" value="PGBD-like superfamily/PGBD"/>
    <property type="match status" value="1"/>
</dbReference>
<dbReference type="InterPro" id="IPR036366">
    <property type="entry name" value="PGBDSf"/>
</dbReference>
<dbReference type="Proteomes" id="UP001592531">
    <property type="component" value="Unassembled WGS sequence"/>
</dbReference>
<evidence type="ECO:0000256" key="1">
    <source>
        <dbReference type="ARBA" id="ARBA00010646"/>
    </source>
</evidence>
<gene>
    <name evidence="4" type="ORF">ACEZDE_01980</name>
</gene>
<evidence type="ECO:0000313" key="4">
    <source>
        <dbReference type="EMBL" id="MFC1415420.1"/>
    </source>
</evidence>
<comment type="similarity">
    <text evidence="1">Belongs to the glycosyl hydrolase 25 family.</text>
</comment>
<dbReference type="SUPFAM" id="SSF47090">
    <property type="entry name" value="PGBD-like"/>
    <property type="match status" value="1"/>
</dbReference>